<evidence type="ECO:0000313" key="4">
    <source>
        <dbReference type="Proteomes" id="UP001060919"/>
    </source>
</evidence>
<organism evidence="3 4">
    <name type="scientific">Aureispira anguillae</name>
    <dbReference type="NCBI Taxonomy" id="2864201"/>
    <lineage>
        <taxon>Bacteria</taxon>
        <taxon>Pseudomonadati</taxon>
        <taxon>Bacteroidota</taxon>
        <taxon>Saprospiria</taxon>
        <taxon>Saprospirales</taxon>
        <taxon>Saprospiraceae</taxon>
        <taxon>Aureispira</taxon>
    </lineage>
</organism>
<evidence type="ECO:0000313" key="3">
    <source>
        <dbReference type="EMBL" id="BDS13666.1"/>
    </source>
</evidence>
<dbReference type="InterPro" id="IPR024618">
    <property type="entry name" value="DUF3857"/>
</dbReference>
<sequence length="687" mass="80030">MKKNCFLIALLWSVSYWQVTAQSFGDYQWKNEMAPTPEIPAEYADADAVVIRNETYSRGAFSGTFPYIEQLTTFRTQVHVKIQKEEALEDYNRIILQRFKGIIADYVQYKSVDLRIRKASGEVKDYHVRDLSQAKLTQEDDLYDSKDDLFIYEISDLEVGDELETVTVIEYKYPDGGRTVNLYGQYPTLSASYTISVPLKVQLKGSIYNGMPSPNVRTTSTNRVYSWEMKNLKAMPEANSSGTIFQNDLECFIYELNFDAFRQDQLSFKVVNYADQILQYSEDFLKVRVRKKKKLEDFYEQMFADGAKMFGKKVEELQAVEKVYLLNEHITKKVKIINEELEDFEKSEGIEYFLLNGRTDRRNLNRIYRDFFERFEIPYYVAIGKNRFSGPLDLKFVSRAQISEYFFIFKNGDSFLSINGMGGLNELPWSYYNTDCYMRDITDREAKLQKINFGDAPLTDLKTNKRSTRAQVQVNLSKNNITQKVSNTYSGLYARGSRGGIVNGHKADTLQKTLQRSFDYNFRAYDKIKATVSNAKVDKFETSPLAKFMFKFSYDVAIDNLIKQEGQKYSVDADEFLGHAIRNVVNAEKRTLDYHVPYLGTDKEEYFLVFDQDVSLENAEELTQKIDNEYASYEMKVTQMKPNMIRIQSTYQVKKLFITKDKVKELDKVNEVYKKIRDSKFIFTTSA</sequence>
<keyword evidence="4" id="KW-1185">Reference proteome</keyword>
<dbReference type="KEGG" id="aup:AsAng_0044050"/>
<dbReference type="AlphaFoldDB" id="A0A915YIM9"/>
<reference evidence="3" key="1">
    <citation type="submission" date="2022-09" db="EMBL/GenBank/DDBJ databases">
        <title>Aureispira anguillicida sp. nov., isolated from Leptocephalus of Japanese eel Anguilla japonica.</title>
        <authorList>
            <person name="Yuasa K."/>
            <person name="Mekata T."/>
            <person name="Ikunari K."/>
        </authorList>
    </citation>
    <scope>NUCLEOTIDE SEQUENCE</scope>
    <source>
        <strain evidence="3">EL160426</strain>
    </source>
</reference>
<feature type="signal peptide" evidence="1">
    <location>
        <begin position="1"/>
        <end position="21"/>
    </location>
</feature>
<feature type="domain" description="DUF3857" evidence="2">
    <location>
        <begin position="72"/>
        <end position="235"/>
    </location>
</feature>
<accession>A0A915YIM9</accession>
<keyword evidence="1" id="KW-0732">Signal</keyword>
<protein>
    <submittedName>
        <fullName evidence="3">DUF3857 domain-containing protein</fullName>
    </submittedName>
</protein>
<evidence type="ECO:0000259" key="2">
    <source>
        <dbReference type="Pfam" id="PF12969"/>
    </source>
</evidence>
<dbReference type="Gene3D" id="2.60.40.3140">
    <property type="match status" value="1"/>
</dbReference>
<proteinExistence type="predicted"/>
<dbReference type="Proteomes" id="UP001060919">
    <property type="component" value="Chromosome"/>
</dbReference>
<evidence type="ECO:0000256" key="1">
    <source>
        <dbReference type="SAM" id="SignalP"/>
    </source>
</evidence>
<name>A0A915YIM9_9BACT</name>
<dbReference type="RefSeq" id="WP_264788924.1">
    <property type="nucleotide sequence ID" value="NZ_AP026867.1"/>
</dbReference>
<feature type="chain" id="PRO_5037411283" evidence="1">
    <location>
        <begin position="22"/>
        <end position="687"/>
    </location>
</feature>
<gene>
    <name evidence="3" type="ORF">AsAng_0044050</name>
</gene>
<dbReference type="EMBL" id="AP026867">
    <property type="protein sequence ID" value="BDS13666.1"/>
    <property type="molecule type" value="Genomic_DNA"/>
</dbReference>
<dbReference type="Pfam" id="PF12969">
    <property type="entry name" value="DUF3857"/>
    <property type="match status" value="1"/>
</dbReference>